<dbReference type="SUPFAM" id="SSF51658">
    <property type="entry name" value="Xylose isomerase-like"/>
    <property type="match status" value="1"/>
</dbReference>
<keyword evidence="3" id="KW-1185">Reference proteome</keyword>
<dbReference type="GO" id="GO:0016853">
    <property type="term" value="F:isomerase activity"/>
    <property type="evidence" value="ECO:0007669"/>
    <property type="project" value="UniProtKB-KW"/>
</dbReference>
<gene>
    <name evidence="2" type="ORF">AMS66_24805</name>
</gene>
<evidence type="ECO:0000259" key="1">
    <source>
        <dbReference type="Pfam" id="PF01261"/>
    </source>
</evidence>
<dbReference type="Proteomes" id="UP000037688">
    <property type="component" value="Unassembled WGS sequence"/>
</dbReference>
<evidence type="ECO:0000313" key="2">
    <source>
        <dbReference type="EMBL" id="KOY13649.1"/>
    </source>
</evidence>
<evidence type="ECO:0000313" key="3">
    <source>
        <dbReference type="Proteomes" id="UP000037688"/>
    </source>
</evidence>
<organism evidence="2 3">
    <name type="scientific">Paenibacillus xylanivorans</name>
    <dbReference type="NCBI Taxonomy" id="1705561"/>
    <lineage>
        <taxon>Bacteria</taxon>
        <taxon>Bacillati</taxon>
        <taxon>Bacillota</taxon>
        <taxon>Bacilli</taxon>
        <taxon>Bacillales</taxon>
        <taxon>Paenibacillaceae</taxon>
        <taxon>Paenibacillus</taxon>
    </lineage>
</organism>
<dbReference type="InterPro" id="IPR050312">
    <property type="entry name" value="IolE/XylAMocC-like"/>
</dbReference>
<dbReference type="PATRIC" id="fig|1705561.3.peg.5197"/>
<dbReference type="Gene3D" id="3.20.20.150">
    <property type="entry name" value="Divalent-metal-dependent TIM barrel enzymes"/>
    <property type="match status" value="1"/>
</dbReference>
<dbReference type="AlphaFoldDB" id="A0A0M9BK76"/>
<dbReference type="Pfam" id="PF01261">
    <property type="entry name" value="AP_endonuc_2"/>
    <property type="match status" value="1"/>
</dbReference>
<dbReference type="PANTHER" id="PTHR12110">
    <property type="entry name" value="HYDROXYPYRUVATE ISOMERASE"/>
    <property type="match status" value="1"/>
</dbReference>
<dbReference type="OrthoDB" id="9779184at2"/>
<dbReference type="RefSeq" id="WP_053783334.1">
    <property type="nucleotide sequence ID" value="NZ_LITU01000078.1"/>
</dbReference>
<protein>
    <submittedName>
        <fullName evidence="2">Sugar phosphate isomerase</fullName>
    </submittedName>
</protein>
<dbReference type="InterPro" id="IPR036237">
    <property type="entry name" value="Xyl_isomerase-like_sf"/>
</dbReference>
<dbReference type="EMBL" id="LITU01000078">
    <property type="protein sequence ID" value="KOY13649.1"/>
    <property type="molecule type" value="Genomic_DNA"/>
</dbReference>
<name>A0A0M9BK76_9BACL</name>
<feature type="domain" description="Xylose isomerase-like TIM barrel" evidence="1">
    <location>
        <begin position="25"/>
        <end position="278"/>
    </location>
</feature>
<keyword evidence="2" id="KW-0413">Isomerase</keyword>
<comment type="caution">
    <text evidence="2">The sequence shown here is derived from an EMBL/GenBank/DDBJ whole genome shotgun (WGS) entry which is preliminary data.</text>
</comment>
<reference evidence="2 3" key="1">
    <citation type="submission" date="2015-08" db="EMBL/GenBank/DDBJ databases">
        <title>Draft genome sequence of cellulolytic and xylanolytic Paenibacillus sp. A59, isolated from a decaying forest soil from Patagonia, Argentina.</title>
        <authorList>
            <person name="Ghio S."/>
            <person name="Caceres A.M."/>
            <person name="Talia P."/>
            <person name="Grasso D."/>
            <person name="Campos E."/>
        </authorList>
    </citation>
    <scope>NUCLEOTIDE SEQUENCE [LARGE SCALE GENOMIC DNA]</scope>
    <source>
        <strain evidence="2 3">A59</strain>
    </source>
</reference>
<accession>A0A0M9BK76</accession>
<sequence length="295" mass="33141">MNKSLRIGTLVGGQDAVRVIPQIMQHGFESFNLTFWQTTGDLDLAETAKRVREIVDEQGIVISAVSVFGNPLTGTGDNADTLASWERAIDHAQLFGADIVSGFTGRLTDQPIDQSIPRFKEVFGELARRAADRGVRIAFENCDMGGTWQTGDWNIAHNPTAWEMMFDAVPDENIGLEWEPCHQMSSLIDPIPQLRKWAPKVFHVHGKDATIAWDIVKEYGVHGPREFVWHRTPGFGDTNWSDIITILRQNGYQGTIDIEGWHDPVYKDELEMTGQVHALRYLKQCRGGDFVPNPV</sequence>
<dbReference type="InterPro" id="IPR013022">
    <property type="entry name" value="Xyl_isomerase-like_TIM-brl"/>
</dbReference>
<proteinExistence type="predicted"/>
<dbReference type="PANTHER" id="PTHR12110:SF21">
    <property type="entry name" value="XYLOSE ISOMERASE-LIKE TIM BARREL DOMAIN-CONTAINING PROTEIN"/>
    <property type="match status" value="1"/>
</dbReference>